<dbReference type="CDD" id="cd00833">
    <property type="entry name" value="PKS"/>
    <property type="match status" value="1"/>
</dbReference>
<dbReference type="SUPFAM" id="SSF53901">
    <property type="entry name" value="Thiolase-like"/>
    <property type="match status" value="1"/>
</dbReference>
<gene>
    <name evidence="5" type="ORF">M409DRAFT_48629</name>
</gene>
<protein>
    <recommendedName>
        <fullName evidence="4">Ketosynthase family 3 (KS3) domain-containing protein</fullName>
    </recommendedName>
</protein>
<dbReference type="Gene3D" id="3.40.366.10">
    <property type="entry name" value="Malonyl-Coenzyme A Acyl Carrier Protein, domain 2"/>
    <property type="match status" value="1"/>
</dbReference>
<organism evidence="5 6">
    <name type="scientific">Zasmidium cellare ATCC 36951</name>
    <dbReference type="NCBI Taxonomy" id="1080233"/>
    <lineage>
        <taxon>Eukaryota</taxon>
        <taxon>Fungi</taxon>
        <taxon>Dikarya</taxon>
        <taxon>Ascomycota</taxon>
        <taxon>Pezizomycotina</taxon>
        <taxon>Dothideomycetes</taxon>
        <taxon>Dothideomycetidae</taxon>
        <taxon>Mycosphaerellales</taxon>
        <taxon>Mycosphaerellaceae</taxon>
        <taxon>Zasmidium</taxon>
    </lineage>
</organism>
<dbReference type="Proteomes" id="UP000799537">
    <property type="component" value="Unassembled WGS sequence"/>
</dbReference>
<dbReference type="InterPro" id="IPR032088">
    <property type="entry name" value="SAT"/>
</dbReference>
<dbReference type="InterPro" id="IPR029058">
    <property type="entry name" value="AB_hydrolase_fold"/>
</dbReference>
<dbReference type="RefSeq" id="XP_033674578.1">
    <property type="nucleotide sequence ID" value="XM_033811002.1"/>
</dbReference>
<dbReference type="PROSITE" id="PS52004">
    <property type="entry name" value="KS3_2"/>
    <property type="match status" value="1"/>
</dbReference>
<dbReference type="PANTHER" id="PTHR43775">
    <property type="entry name" value="FATTY ACID SYNTHASE"/>
    <property type="match status" value="1"/>
</dbReference>
<dbReference type="EMBL" id="ML993579">
    <property type="protein sequence ID" value="KAF2173689.1"/>
    <property type="molecule type" value="Genomic_DNA"/>
</dbReference>
<keyword evidence="6" id="KW-1185">Reference proteome</keyword>
<feature type="domain" description="Ketosynthase family 3 (KS3)" evidence="4">
    <location>
        <begin position="365"/>
        <end position="632"/>
    </location>
</feature>
<dbReference type="Pfam" id="PF16073">
    <property type="entry name" value="SAT"/>
    <property type="match status" value="1"/>
</dbReference>
<dbReference type="PANTHER" id="PTHR43775:SF37">
    <property type="entry name" value="SI:DKEY-61P9.11"/>
    <property type="match status" value="1"/>
</dbReference>
<name>A0A6A6D6A8_ZASCE</name>
<dbReference type="GeneID" id="54564274"/>
<reference evidence="5" key="1">
    <citation type="journal article" date="2020" name="Stud. Mycol.">
        <title>101 Dothideomycetes genomes: a test case for predicting lifestyles and emergence of pathogens.</title>
        <authorList>
            <person name="Haridas S."/>
            <person name="Albert R."/>
            <person name="Binder M."/>
            <person name="Bloem J."/>
            <person name="Labutti K."/>
            <person name="Salamov A."/>
            <person name="Andreopoulos B."/>
            <person name="Baker S."/>
            <person name="Barry K."/>
            <person name="Bills G."/>
            <person name="Bluhm B."/>
            <person name="Cannon C."/>
            <person name="Castanera R."/>
            <person name="Culley D."/>
            <person name="Daum C."/>
            <person name="Ezra D."/>
            <person name="Gonzalez J."/>
            <person name="Henrissat B."/>
            <person name="Kuo A."/>
            <person name="Liang C."/>
            <person name="Lipzen A."/>
            <person name="Lutzoni F."/>
            <person name="Magnuson J."/>
            <person name="Mondo S."/>
            <person name="Nolan M."/>
            <person name="Ohm R."/>
            <person name="Pangilinan J."/>
            <person name="Park H.-J."/>
            <person name="Ramirez L."/>
            <person name="Alfaro M."/>
            <person name="Sun H."/>
            <person name="Tritt A."/>
            <person name="Yoshinaga Y."/>
            <person name="Zwiers L.-H."/>
            <person name="Turgeon B."/>
            <person name="Goodwin S."/>
            <person name="Spatafora J."/>
            <person name="Crous P."/>
            <person name="Grigoriev I."/>
        </authorList>
    </citation>
    <scope>NUCLEOTIDE SEQUENCE</scope>
    <source>
        <strain evidence="5">ATCC 36951</strain>
    </source>
</reference>
<dbReference type="OrthoDB" id="329835at2759"/>
<dbReference type="InterPro" id="IPR050091">
    <property type="entry name" value="PKS_NRPS_Biosynth_Enz"/>
</dbReference>
<proteinExistence type="predicted"/>
<dbReference type="Gene3D" id="3.40.50.1820">
    <property type="entry name" value="alpha/beta hydrolase"/>
    <property type="match status" value="1"/>
</dbReference>
<dbReference type="InterPro" id="IPR020841">
    <property type="entry name" value="PKS_Beta-ketoAc_synthase_dom"/>
</dbReference>
<accession>A0A6A6D6A8</accession>
<evidence type="ECO:0000259" key="4">
    <source>
        <dbReference type="PROSITE" id="PS52004"/>
    </source>
</evidence>
<dbReference type="InterPro" id="IPR001227">
    <property type="entry name" value="Ac_transferase_dom_sf"/>
</dbReference>
<dbReference type="GO" id="GO:0006633">
    <property type="term" value="P:fatty acid biosynthetic process"/>
    <property type="evidence" value="ECO:0007669"/>
    <property type="project" value="TreeGrafter"/>
</dbReference>
<evidence type="ECO:0000256" key="1">
    <source>
        <dbReference type="ARBA" id="ARBA00022450"/>
    </source>
</evidence>
<evidence type="ECO:0000256" key="2">
    <source>
        <dbReference type="ARBA" id="ARBA00022553"/>
    </source>
</evidence>
<sequence length="632" mass="68736">MAANSTRPSRVLLFGDECVDKLAAVEEIYDLSRSSLVLRSFLQQAITEVHHAVSELRREEQRSFGLSSNDILELAESYAAQKPLPPIVGDVLLFVVQIGHLILRAEQDGSILAQDNNRTIHLLGLCVGLPAACVAAAARNIPHAVGLATAALGVIVRFGAALHRRSQLIEAQSGAWGSTIVGSQEYVEQQLQEINESLPLVRHAYAGVISETWTTVFAPPSTTSLLASSVKTTSRPPYATASSVHASHLAPIDLAAVVGSHSAFEIPVLRDSIVSTSTMAPCKAHTFRELLTLALRDISEKPLLLDRTVQALSQALSGNERVTLIPVGPTAHTALVKRTLEKNHVDVQVLTADRPMSDRYKDNSPDRIAIVSMSGRFPGAENIEDFWQLLQAGKTMHSPIPPTRFAVSDPDLKKLSGCFLSNPGLFDPEFFKMSPSESMQVDPIQRMLLMVVYEALQMAGYVQNSSPSTQSERISTFIGQTTSDWLGINDQQGVGTHYVPGSLRAFAAGRLNHVFGWGGGSSSIDTALSHVIWAGPGFAETTRSAMHPVGHDKPYPPSDMELEAYIAEFRRWFTGRREDFGTNGWEAYVGDHNIGVSVVPQANHCTIVEQPQVKELGQILLQVLNKIAILEK</sequence>
<dbReference type="Gene3D" id="3.40.47.10">
    <property type="match status" value="1"/>
</dbReference>
<dbReference type="InterPro" id="IPR016039">
    <property type="entry name" value="Thiolase-like"/>
</dbReference>
<keyword evidence="1" id="KW-0596">Phosphopantetheine</keyword>
<dbReference type="SMART" id="SM00825">
    <property type="entry name" value="PKS_KS"/>
    <property type="match status" value="1"/>
</dbReference>
<keyword evidence="3" id="KW-0677">Repeat</keyword>
<dbReference type="GO" id="GO:0004312">
    <property type="term" value="F:fatty acid synthase activity"/>
    <property type="evidence" value="ECO:0007669"/>
    <property type="project" value="TreeGrafter"/>
</dbReference>
<dbReference type="InterPro" id="IPR014030">
    <property type="entry name" value="Ketoacyl_synth_N"/>
</dbReference>
<evidence type="ECO:0000313" key="5">
    <source>
        <dbReference type="EMBL" id="KAF2173689.1"/>
    </source>
</evidence>
<evidence type="ECO:0000313" key="6">
    <source>
        <dbReference type="Proteomes" id="UP000799537"/>
    </source>
</evidence>
<dbReference type="Pfam" id="PF00109">
    <property type="entry name" value="ketoacyl-synt"/>
    <property type="match status" value="1"/>
</dbReference>
<dbReference type="GO" id="GO:0044550">
    <property type="term" value="P:secondary metabolite biosynthetic process"/>
    <property type="evidence" value="ECO:0007669"/>
    <property type="project" value="TreeGrafter"/>
</dbReference>
<keyword evidence="2" id="KW-0597">Phosphoprotein</keyword>
<dbReference type="AlphaFoldDB" id="A0A6A6D6A8"/>
<evidence type="ECO:0000256" key="3">
    <source>
        <dbReference type="ARBA" id="ARBA00022737"/>
    </source>
</evidence>